<dbReference type="InterPro" id="IPR006597">
    <property type="entry name" value="Sel1-like"/>
</dbReference>
<dbReference type="Proteomes" id="UP001500016">
    <property type="component" value="Unassembled WGS sequence"/>
</dbReference>
<dbReference type="InterPro" id="IPR019734">
    <property type="entry name" value="TPR_rpt"/>
</dbReference>
<dbReference type="InterPro" id="IPR050767">
    <property type="entry name" value="Sel1_AlgK"/>
</dbReference>
<comment type="caution">
    <text evidence="1">The sequence shown here is derived from an EMBL/GenBank/DDBJ whole genome shotgun (WGS) entry which is preliminary data.</text>
</comment>
<proteinExistence type="predicted"/>
<dbReference type="RefSeq" id="WP_344530745.1">
    <property type="nucleotide sequence ID" value="NZ_BAAAPE010000011.1"/>
</dbReference>
<protein>
    <submittedName>
        <fullName evidence="1">Tetratricopeptide repeat protein</fullName>
    </submittedName>
</protein>
<dbReference type="Gene3D" id="1.25.40.10">
    <property type="entry name" value="Tetratricopeptide repeat domain"/>
    <property type="match status" value="3"/>
</dbReference>
<organism evidence="1 2">
    <name type="scientific">Streptomyces albiaxialis</name>
    <dbReference type="NCBI Taxonomy" id="329523"/>
    <lineage>
        <taxon>Bacteria</taxon>
        <taxon>Bacillati</taxon>
        <taxon>Actinomycetota</taxon>
        <taxon>Actinomycetes</taxon>
        <taxon>Kitasatosporales</taxon>
        <taxon>Streptomycetaceae</taxon>
        <taxon>Streptomyces</taxon>
    </lineage>
</organism>
<gene>
    <name evidence="1" type="ORF">GCM10009801_43990</name>
</gene>
<accession>A0ABN2W6P5</accession>
<evidence type="ECO:0000313" key="1">
    <source>
        <dbReference type="EMBL" id="GAA2083511.1"/>
    </source>
</evidence>
<reference evidence="1 2" key="1">
    <citation type="journal article" date="2019" name="Int. J. Syst. Evol. Microbiol.">
        <title>The Global Catalogue of Microorganisms (GCM) 10K type strain sequencing project: providing services to taxonomists for standard genome sequencing and annotation.</title>
        <authorList>
            <consortium name="The Broad Institute Genomics Platform"/>
            <consortium name="The Broad Institute Genome Sequencing Center for Infectious Disease"/>
            <person name="Wu L."/>
            <person name="Ma J."/>
        </authorList>
    </citation>
    <scope>NUCLEOTIDE SEQUENCE [LARGE SCALE GENOMIC DNA]</scope>
    <source>
        <strain evidence="1 2">JCM 15478</strain>
    </source>
</reference>
<dbReference type="PANTHER" id="PTHR11102:SF160">
    <property type="entry name" value="ERAD-ASSOCIATED E3 UBIQUITIN-PROTEIN LIGASE COMPONENT HRD3"/>
    <property type="match status" value="1"/>
</dbReference>
<dbReference type="Pfam" id="PF13432">
    <property type="entry name" value="TPR_16"/>
    <property type="match status" value="3"/>
</dbReference>
<dbReference type="SMART" id="SM00028">
    <property type="entry name" value="TPR"/>
    <property type="match status" value="4"/>
</dbReference>
<dbReference type="SUPFAM" id="SSF81901">
    <property type="entry name" value="HCP-like"/>
    <property type="match status" value="2"/>
</dbReference>
<keyword evidence="2" id="KW-1185">Reference proteome</keyword>
<name>A0ABN2W6P5_9ACTN</name>
<dbReference type="SMART" id="SM00671">
    <property type="entry name" value="SEL1"/>
    <property type="match status" value="5"/>
</dbReference>
<sequence>MAAAVEEGREGASRAYAEFLTKDGRMDEALVRWADAAAQGDDDAARTLAICHKDRGEFDEAERWYRTAAGRDGGCAFGLATLLKEAGDLDGAEEWYARGAELGSVECLTNGAVLRAARHGEWDEARARLDEAYERGDRVAARSRHLVGTIREDLERWSDALAEAEAAGDPEAAREALSDLDDPEYAGMYDAYPATVGEAEALYARAAAVGSREALVDRAILVARDPARWDEARELAVRAHGLGYGGAAYVLGVWHEERGELREAEEWYRTAAEPEDGHVWARFNLGVLCLRQRRMDEAERWFRATGVSEDDHDPFDEDEERIVRQLRRVAELRGDPEKMPDPELEARLPELRAAAEEGGPEERFAYADALERLYRLPEAADWYRASGTPRALRDLGVMLEGLGGAKSAHVLPYLERAAEAGSAEAAYDVASIHDERKDARAAQIWFRRAAELGHARGGWHLGWLSEQRGGDPQFAERWYVHAAERGLARPAYLAGASMARHGRYEEAERWLTTAWEQDVPDAAYHLGRVMSALGRTTEAEEWLRRAVERRGDFGRDAGSLSRTDPRPELAELLVGQERDEEALPVVEDILREFPGHLSGNRCAGLLARRRGDLEAAERHFAKIEDRDKDGSTGMTLKEIRELLREVNSGHSG</sequence>
<evidence type="ECO:0000313" key="2">
    <source>
        <dbReference type="Proteomes" id="UP001500016"/>
    </source>
</evidence>
<dbReference type="InterPro" id="IPR011990">
    <property type="entry name" value="TPR-like_helical_dom_sf"/>
</dbReference>
<dbReference type="SUPFAM" id="SSF48452">
    <property type="entry name" value="TPR-like"/>
    <property type="match status" value="1"/>
</dbReference>
<dbReference type="PANTHER" id="PTHR11102">
    <property type="entry name" value="SEL-1-LIKE PROTEIN"/>
    <property type="match status" value="1"/>
</dbReference>
<dbReference type="EMBL" id="BAAAPE010000011">
    <property type="protein sequence ID" value="GAA2083511.1"/>
    <property type="molecule type" value="Genomic_DNA"/>
</dbReference>